<dbReference type="Pfam" id="PF00535">
    <property type="entry name" value="Glycos_transf_2"/>
    <property type="match status" value="1"/>
</dbReference>
<sequence>MDMSESPLVSVYMPTQNRLASMRAAVESVLGQTYRNVELVVVDDGSTDETPRWLAERALQDPRLKVLRHEKGRGACAARNEAIRASTGVFLTGLDDDDEFKPHHIEALLAYWHLLTSMGDQPSVLYVQYEFRSGDKRWYSAKVGRCTAEMMLQANHVGNQLFGPRDRFVSAGLFDEEMPAWQDLEFFYRILKLHGPGRLLDLPSYVFDVAPRPDRISSKSKQKVLRACQLMYAKHGQGQGRTMQLMLLQVFSEYYGFRPDAADMRQFMKQGWWAEGWYQMMRRWLRPPAQA</sequence>
<dbReference type="STRING" id="76731.RD2015_3868"/>
<reference evidence="2 3" key="1">
    <citation type="submission" date="2015-12" db="EMBL/GenBank/DDBJ databases">
        <title>Complete genome of Roseateles depolymerans KCTC 42856.</title>
        <authorList>
            <person name="Kim K.M."/>
        </authorList>
    </citation>
    <scope>NUCLEOTIDE SEQUENCE [LARGE SCALE GENOMIC DNA]</scope>
    <source>
        <strain evidence="2 3">KCTC 42856</strain>
    </source>
</reference>
<dbReference type="InterPro" id="IPR050834">
    <property type="entry name" value="Glycosyltransf_2"/>
</dbReference>
<feature type="domain" description="Glycosyltransferase 2-like" evidence="1">
    <location>
        <begin position="10"/>
        <end position="114"/>
    </location>
</feature>
<keyword evidence="3" id="KW-1185">Reference proteome</keyword>
<dbReference type="Proteomes" id="UP000060699">
    <property type="component" value="Chromosome"/>
</dbReference>
<evidence type="ECO:0000313" key="2">
    <source>
        <dbReference type="EMBL" id="ALV08319.1"/>
    </source>
</evidence>
<dbReference type="EMBL" id="CP013729">
    <property type="protein sequence ID" value="ALV08319.1"/>
    <property type="molecule type" value="Genomic_DNA"/>
</dbReference>
<dbReference type="SUPFAM" id="SSF53448">
    <property type="entry name" value="Nucleotide-diphospho-sugar transferases"/>
    <property type="match status" value="1"/>
</dbReference>
<dbReference type="InterPro" id="IPR029044">
    <property type="entry name" value="Nucleotide-diphossugar_trans"/>
</dbReference>
<proteinExistence type="predicted"/>
<dbReference type="KEGG" id="rdp:RD2015_3868"/>
<dbReference type="PANTHER" id="PTHR43685:SF2">
    <property type="entry name" value="GLYCOSYLTRANSFERASE 2-LIKE DOMAIN-CONTAINING PROTEIN"/>
    <property type="match status" value="1"/>
</dbReference>
<organism evidence="2 3">
    <name type="scientific">Roseateles depolymerans</name>
    <dbReference type="NCBI Taxonomy" id="76731"/>
    <lineage>
        <taxon>Bacteria</taxon>
        <taxon>Pseudomonadati</taxon>
        <taxon>Pseudomonadota</taxon>
        <taxon>Betaproteobacteria</taxon>
        <taxon>Burkholderiales</taxon>
        <taxon>Sphaerotilaceae</taxon>
        <taxon>Roseateles</taxon>
    </lineage>
</organism>
<dbReference type="InterPro" id="IPR001173">
    <property type="entry name" value="Glyco_trans_2-like"/>
</dbReference>
<dbReference type="CDD" id="cd00761">
    <property type="entry name" value="Glyco_tranf_GTA_type"/>
    <property type="match status" value="1"/>
</dbReference>
<gene>
    <name evidence="2" type="ORF">RD2015_3868</name>
</gene>
<dbReference type="OrthoDB" id="9781367at2"/>
<dbReference type="PANTHER" id="PTHR43685">
    <property type="entry name" value="GLYCOSYLTRANSFERASE"/>
    <property type="match status" value="1"/>
</dbReference>
<dbReference type="Gene3D" id="3.90.550.10">
    <property type="entry name" value="Spore Coat Polysaccharide Biosynthesis Protein SpsA, Chain A"/>
    <property type="match status" value="1"/>
</dbReference>
<evidence type="ECO:0000313" key="3">
    <source>
        <dbReference type="Proteomes" id="UP000060699"/>
    </source>
</evidence>
<name>A0A0U3LJQ6_9BURK</name>
<evidence type="ECO:0000259" key="1">
    <source>
        <dbReference type="Pfam" id="PF00535"/>
    </source>
</evidence>
<accession>A0A0U3LJQ6</accession>
<dbReference type="AlphaFoldDB" id="A0A0U3LJQ6"/>
<protein>
    <submittedName>
        <fullName evidence="2">EpsJ</fullName>
    </submittedName>
</protein>